<proteinExistence type="predicted"/>
<keyword evidence="2" id="KW-0235">DNA replication</keyword>
<dbReference type="Proteomes" id="UP001594351">
    <property type="component" value="Unassembled WGS sequence"/>
</dbReference>
<dbReference type="InterPro" id="IPR001098">
    <property type="entry name" value="DNA-dir_DNA_pol_A_palm_dom"/>
</dbReference>
<evidence type="ECO:0000256" key="3">
    <source>
        <dbReference type="ARBA" id="ARBA00049244"/>
    </source>
</evidence>
<evidence type="ECO:0000259" key="4">
    <source>
        <dbReference type="Pfam" id="PF00476"/>
    </source>
</evidence>
<evidence type="ECO:0000313" key="6">
    <source>
        <dbReference type="Proteomes" id="UP001594351"/>
    </source>
</evidence>
<dbReference type="PRINTS" id="PR00868">
    <property type="entry name" value="DNAPOLI"/>
</dbReference>
<reference evidence="5 6" key="1">
    <citation type="submission" date="2024-09" db="EMBL/GenBank/DDBJ databases">
        <title>Laminarin stimulates single cell rates of sulfate reduction while oxygen inhibits transcriptomic activity in coastal marine sediment.</title>
        <authorList>
            <person name="Lindsay M."/>
            <person name="Orcutt B."/>
            <person name="Emerson D."/>
            <person name="Stepanauskas R."/>
            <person name="D'Angelo T."/>
        </authorList>
    </citation>
    <scope>NUCLEOTIDE SEQUENCE [LARGE SCALE GENOMIC DNA]</scope>
    <source>
        <strain evidence="5">SAG AM-311-K15</strain>
    </source>
</reference>
<dbReference type="Gene3D" id="3.30.70.370">
    <property type="match status" value="1"/>
</dbReference>
<dbReference type="Gene3D" id="1.10.150.20">
    <property type="entry name" value="5' to 3' exonuclease, C-terminal subdomain"/>
    <property type="match status" value="1"/>
</dbReference>
<evidence type="ECO:0000256" key="1">
    <source>
        <dbReference type="ARBA" id="ARBA00012417"/>
    </source>
</evidence>
<dbReference type="EC" id="2.7.7.7" evidence="1"/>
<comment type="caution">
    <text evidence="5">The sequence shown here is derived from an EMBL/GenBank/DDBJ whole genome shotgun (WGS) entry which is preliminary data.</text>
</comment>
<gene>
    <name evidence="5" type="ORF">ACFL27_23990</name>
</gene>
<organism evidence="5 6">
    <name type="scientific">candidate division CSSED10-310 bacterium</name>
    <dbReference type="NCBI Taxonomy" id="2855610"/>
    <lineage>
        <taxon>Bacteria</taxon>
        <taxon>Bacteria division CSSED10-310</taxon>
    </lineage>
</organism>
<evidence type="ECO:0000313" key="5">
    <source>
        <dbReference type="EMBL" id="MFC1853271.1"/>
    </source>
</evidence>
<dbReference type="InterPro" id="IPR002298">
    <property type="entry name" value="DNA_polymerase_A"/>
</dbReference>
<dbReference type="PANTHER" id="PTHR10133">
    <property type="entry name" value="DNA POLYMERASE I"/>
    <property type="match status" value="1"/>
</dbReference>
<evidence type="ECO:0000256" key="2">
    <source>
        <dbReference type="ARBA" id="ARBA00022705"/>
    </source>
</evidence>
<dbReference type="Pfam" id="PF00476">
    <property type="entry name" value="DNA_pol_A"/>
    <property type="match status" value="1"/>
</dbReference>
<protein>
    <recommendedName>
        <fullName evidence="1">DNA-directed DNA polymerase</fullName>
        <ecNumber evidence="1">2.7.7.7</ecNumber>
    </recommendedName>
</protein>
<dbReference type="EMBL" id="JBHPBY010000461">
    <property type="protein sequence ID" value="MFC1853271.1"/>
    <property type="molecule type" value="Genomic_DNA"/>
</dbReference>
<dbReference type="InterPro" id="IPR043502">
    <property type="entry name" value="DNA/RNA_pol_sf"/>
</dbReference>
<dbReference type="PANTHER" id="PTHR10133:SF27">
    <property type="entry name" value="DNA POLYMERASE NU"/>
    <property type="match status" value="1"/>
</dbReference>
<keyword evidence="6" id="KW-1185">Reference proteome</keyword>
<name>A0ABV6Z4A2_UNCC1</name>
<comment type="catalytic activity">
    <reaction evidence="3">
        <text>DNA(n) + a 2'-deoxyribonucleoside 5'-triphosphate = DNA(n+1) + diphosphate</text>
        <dbReference type="Rhea" id="RHEA:22508"/>
        <dbReference type="Rhea" id="RHEA-COMP:17339"/>
        <dbReference type="Rhea" id="RHEA-COMP:17340"/>
        <dbReference type="ChEBI" id="CHEBI:33019"/>
        <dbReference type="ChEBI" id="CHEBI:61560"/>
        <dbReference type="ChEBI" id="CHEBI:173112"/>
        <dbReference type="EC" id="2.7.7.7"/>
    </reaction>
</comment>
<feature type="domain" description="DNA-directed DNA polymerase family A palm" evidence="4">
    <location>
        <begin position="1"/>
        <end position="91"/>
    </location>
</feature>
<accession>A0ABV6Z4A2</accession>
<sequence length="93" mass="10659">RETAERRAINMPIQGTAAELIKIAMIEIDRSLRAANNKSRMLMQVHDELVFEVHTSEIDSVPHLIREKMEQAVELDVPILVDMAWGKNWAEAH</sequence>
<feature type="non-terminal residue" evidence="5">
    <location>
        <position position="1"/>
    </location>
</feature>
<dbReference type="SUPFAM" id="SSF56672">
    <property type="entry name" value="DNA/RNA polymerases"/>
    <property type="match status" value="1"/>
</dbReference>